<accession>A0A873WG64</accession>
<evidence type="ECO:0000313" key="2">
    <source>
        <dbReference type="Proteomes" id="UP000663144"/>
    </source>
</evidence>
<proteinExistence type="predicted"/>
<protein>
    <submittedName>
        <fullName evidence="1">Uncharacterized protein</fullName>
    </submittedName>
</protein>
<dbReference type="KEGG" id="vg:77946608"/>
<keyword evidence="2" id="KW-1185">Reference proteome</keyword>
<organism evidence="1 2">
    <name type="scientific">Synechococcus phage S-H38</name>
    <dbReference type="NCBI Taxonomy" id="2783673"/>
    <lineage>
        <taxon>Viruses</taxon>
        <taxon>Duplodnaviria</taxon>
        <taxon>Heunggongvirae</taxon>
        <taxon>Uroviricota</taxon>
        <taxon>Caudoviricetes</taxon>
        <taxon>Pantevenvirales</taxon>
        <taxon>Kyanoviridae</taxon>
        <taxon>Yellowseavirus</taxon>
        <taxon>Yellowseavirus thirtyeight</taxon>
    </lineage>
</organism>
<reference evidence="1" key="1">
    <citation type="submission" date="2020-10" db="EMBL/GenBank/DDBJ databases">
        <title>The Isolation and Genome Sequence of a Novel Cyanophage S-H38 from the Yellow Sea, China.</title>
        <authorList>
            <person name="Jiang T."/>
        </authorList>
    </citation>
    <scope>NUCLEOTIDE SEQUENCE</scope>
</reference>
<sequence>MALQQINGNQISTSTAALITQLSFLNTSSVFQLPTGPSGDRPAAPPFGVMRFNTTIDSVEVYKADSDGQGNAGWGSVGGGGPSRGRDSIVRTNRNYINETISIGPTSGEQFSNGTTIGPIEIRSGAVITVETGGYWYILGQGSDQLAMAGMQT</sequence>
<dbReference type="EMBL" id="MW117965">
    <property type="protein sequence ID" value="QPB07912.1"/>
    <property type="molecule type" value="Genomic_DNA"/>
</dbReference>
<dbReference type="GeneID" id="77946608"/>
<dbReference type="RefSeq" id="YP_010670403.1">
    <property type="nucleotide sequence ID" value="NC_070964.1"/>
</dbReference>
<evidence type="ECO:0000313" key="1">
    <source>
        <dbReference type="EMBL" id="QPB07912.1"/>
    </source>
</evidence>
<name>A0A873WG64_9CAUD</name>
<dbReference type="Proteomes" id="UP000663144">
    <property type="component" value="Segment"/>
</dbReference>